<comment type="caution">
    <text evidence="5">The sequence shown here is derived from an EMBL/GenBank/DDBJ whole genome shotgun (WGS) entry which is preliminary data.</text>
</comment>
<reference evidence="5 6" key="1">
    <citation type="journal article" date="2017" name="PLoS Biol.">
        <title>The sea cucumber genome provides insights into morphological evolution and visceral regeneration.</title>
        <authorList>
            <person name="Zhang X."/>
            <person name="Sun L."/>
            <person name="Yuan J."/>
            <person name="Sun Y."/>
            <person name="Gao Y."/>
            <person name="Zhang L."/>
            <person name="Li S."/>
            <person name="Dai H."/>
            <person name="Hamel J.F."/>
            <person name="Liu C."/>
            <person name="Yu Y."/>
            <person name="Liu S."/>
            <person name="Lin W."/>
            <person name="Guo K."/>
            <person name="Jin S."/>
            <person name="Xu P."/>
            <person name="Storey K.B."/>
            <person name="Huan P."/>
            <person name="Zhang T."/>
            <person name="Zhou Y."/>
            <person name="Zhang J."/>
            <person name="Lin C."/>
            <person name="Li X."/>
            <person name="Xing L."/>
            <person name="Huo D."/>
            <person name="Sun M."/>
            <person name="Wang L."/>
            <person name="Mercier A."/>
            <person name="Li F."/>
            <person name="Yang H."/>
            <person name="Xiang J."/>
        </authorList>
    </citation>
    <scope>NUCLEOTIDE SEQUENCE [LARGE SCALE GENOMIC DNA]</scope>
    <source>
        <strain evidence="5">Shaxun</strain>
        <tissue evidence="5">Muscle</tissue>
    </source>
</reference>
<dbReference type="EMBL" id="MRZV01000092">
    <property type="protein sequence ID" value="PIK59129.1"/>
    <property type="molecule type" value="Genomic_DNA"/>
</dbReference>
<accession>A0A2G8LFV2</accession>
<name>A0A2G8LFV2_STIJA</name>
<keyword evidence="6" id="KW-1185">Reference proteome</keyword>
<evidence type="ECO:0000256" key="1">
    <source>
        <dbReference type="ARBA" id="ARBA00004123"/>
    </source>
</evidence>
<dbReference type="GO" id="GO:0005634">
    <property type="term" value="C:nucleus"/>
    <property type="evidence" value="ECO:0007669"/>
    <property type="project" value="UniProtKB-SubCell"/>
</dbReference>
<dbReference type="InterPro" id="IPR003195">
    <property type="entry name" value="TFIID_TAF13"/>
</dbReference>
<comment type="subcellular location">
    <subcellularLocation>
        <location evidence="1">Nucleus</location>
    </subcellularLocation>
</comment>
<evidence type="ECO:0000313" key="6">
    <source>
        <dbReference type="Proteomes" id="UP000230750"/>
    </source>
</evidence>
<proteinExistence type="predicted"/>
<keyword evidence="4" id="KW-0539">Nucleus</keyword>
<dbReference type="Pfam" id="PF02269">
    <property type="entry name" value="TFIID-18kDa"/>
    <property type="match status" value="1"/>
</dbReference>
<evidence type="ECO:0000256" key="3">
    <source>
        <dbReference type="ARBA" id="ARBA00023163"/>
    </source>
</evidence>
<dbReference type="Proteomes" id="UP000230750">
    <property type="component" value="Unassembled WGS sequence"/>
</dbReference>
<dbReference type="PANTHER" id="PTHR11380:SF16">
    <property type="entry name" value="TRANSCRIPTION INITIATION PROTEIN SPT3 HOMOLOG"/>
    <property type="match status" value="1"/>
</dbReference>
<sequence>MSSVVISKESPCPRKNSIVWGIVKDRVRGFEQWKRQWDPRSECNTNMYAHVCVRVYGCIYRCMYACVGEPVCVGVCVYALGDCRKPILESAMIVERVVRQQVTWLLRKAADVCVMRGARFIGIEDFIFLMKDNHDKLHQLFQFLLFKDAKIIKLVSDDGDAVPCPGVDQKGNKRRKICLEFLSVIDQTGELTAILEDEDTDSYRVQRQERQEQHTRNMDLITYQEYSEARRVHFMKKMVKFKEWVDAHNVEPKPSSFALEILTHIAYETVAQVGYR</sequence>
<dbReference type="STRING" id="307972.A0A2G8LFV2"/>
<organism evidence="5 6">
    <name type="scientific">Stichopus japonicus</name>
    <name type="common">Sea cucumber</name>
    <dbReference type="NCBI Taxonomy" id="307972"/>
    <lineage>
        <taxon>Eukaryota</taxon>
        <taxon>Metazoa</taxon>
        <taxon>Echinodermata</taxon>
        <taxon>Eleutherozoa</taxon>
        <taxon>Echinozoa</taxon>
        <taxon>Holothuroidea</taxon>
        <taxon>Aspidochirotacea</taxon>
        <taxon>Aspidochirotida</taxon>
        <taxon>Stichopodidae</taxon>
        <taxon>Apostichopus</taxon>
    </lineage>
</organism>
<evidence type="ECO:0000313" key="5">
    <source>
        <dbReference type="EMBL" id="PIK59129.1"/>
    </source>
</evidence>
<keyword evidence="2" id="KW-0805">Transcription regulation</keyword>
<protein>
    <submittedName>
        <fullName evidence="5">Putative transcription initiation protein SPT3-like isoform X3</fullName>
    </submittedName>
</protein>
<dbReference type="PANTHER" id="PTHR11380">
    <property type="entry name" value="TRANSCRIPTION INITIATION FACTOR TFIID/SUPT3-RELATED"/>
    <property type="match status" value="1"/>
</dbReference>
<gene>
    <name evidence="5" type="ORF">BSL78_03934</name>
</gene>
<dbReference type="GO" id="GO:0003713">
    <property type="term" value="F:transcription coactivator activity"/>
    <property type="evidence" value="ECO:0007669"/>
    <property type="project" value="TreeGrafter"/>
</dbReference>
<dbReference type="AlphaFoldDB" id="A0A2G8LFV2"/>
<evidence type="ECO:0000256" key="2">
    <source>
        <dbReference type="ARBA" id="ARBA00023015"/>
    </source>
</evidence>
<dbReference type="GO" id="GO:0006366">
    <property type="term" value="P:transcription by RNA polymerase II"/>
    <property type="evidence" value="ECO:0007669"/>
    <property type="project" value="InterPro"/>
</dbReference>
<evidence type="ECO:0000256" key="4">
    <source>
        <dbReference type="ARBA" id="ARBA00023242"/>
    </source>
</evidence>
<keyword evidence="3" id="KW-0804">Transcription</keyword>
<dbReference type="OrthoDB" id="440760at2759"/>